<reference evidence="3 4" key="1">
    <citation type="submission" date="2019-11" db="EMBL/GenBank/DDBJ databases">
        <authorList>
            <person name="Ay H."/>
        </authorList>
    </citation>
    <scope>NUCLEOTIDE SEQUENCE [LARGE SCALE GENOMIC DNA]</scope>
    <source>
        <strain evidence="3 4">BG9H</strain>
    </source>
</reference>
<keyword evidence="2" id="KW-0472">Membrane</keyword>
<evidence type="ECO:0008006" key="5">
    <source>
        <dbReference type="Google" id="ProtNLM"/>
    </source>
</evidence>
<feature type="non-terminal residue" evidence="3">
    <location>
        <position position="243"/>
    </location>
</feature>
<evidence type="ECO:0000313" key="4">
    <source>
        <dbReference type="Proteomes" id="UP001197114"/>
    </source>
</evidence>
<keyword evidence="4" id="KW-1185">Reference proteome</keyword>
<proteinExistence type="predicted"/>
<name>A0ABS6YXD9_9ACTN</name>
<feature type="compositionally biased region" description="Gly residues" evidence="1">
    <location>
        <begin position="114"/>
        <end position="131"/>
    </location>
</feature>
<dbReference type="Proteomes" id="UP001197114">
    <property type="component" value="Unassembled WGS sequence"/>
</dbReference>
<feature type="compositionally biased region" description="Low complexity" evidence="1">
    <location>
        <begin position="221"/>
        <end position="236"/>
    </location>
</feature>
<organism evidence="3 4">
    <name type="scientific">Streptomyces anatolicus</name>
    <dbReference type="NCBI Taxonomy" id="2675858"/>
    <lineage>
        <taxon>Bacteria</taxon>
        <taxon>Bacillati</taxon>
        <taxon>Actinomycetota</taxon>
        <taxon>Actinomycetes</taxon>
        <taxon>Kitasatosporales</taxon>
        <taxon>Streptomycetaceae</taxon>
        <taxon>Streptomyces</taxon>
    </lineage>
</organism>
<feature type="region of interest" description="Disordered" evidence="1">
    <location>
        <begin position="104"/>
        <end position="243"/>
    </location>
</feature>
<sequence length="243" mass="23690">MESWREDALPGHTHDPNEVTVPIDGLGRTLADLPAAFGAGGLGDAGHVGHGSHVGYVSGEADVPASVEETGRRDRKYRRMGVIVGIACVVYALVIVGTLFSGSTQAPWLPVRGPEGGAGGGEGGVEGGKGDGPVPPVDASGRPDGLVEPAVSADPSASSSAAARARDGREDAEAGPEPGEKGGLGASRRGDEDGSPRAALPAEGGEPGPGARRADGGGPGQAPTGGATAPAYGPAVPAAPLPA</sequence>
<feature type="compositionally biased region" description="Low complexity" evidence="1">
    <location>
        <begin position="147"/>
        <end position="163"/>
    </location>
</feature>
<evidence type="ECO:0000256" key="1">
    <source>
        <dbReference type="SAM" id="MobiDB-lite"/>
    </source>
</evidence>
<evidence type="ECO:0000313" key="3">
    <source>
        <dbReference type="EMBL" id="MBW5426122.1"/>
    </source>
</evidence>
<keyword evidence="2" id="KW-0812">Transmembrane</keyword>
<gene>
    <name evidence="3" type="ORF">GKQ77_31965</name>
</gene>
<evidence type="ECO:0000256" key="2">
    <source>
        <dbReference type="SAM" id="Phobius"/>
    </source>
</evidence>
<protein>
    <recommendedName>
        <fullName evidence="5">Translation initiation factor IF-2</fullName>
    </recommendedName>
</protein>
<keyword evidence="2" id="KW-1133">Transmembrane helix</keyword>
<accession>A0ABS6YXD9</accession>
<feature type="transmembrane region" description="Helical" evidence="2">
    <location>
        <begin position="80"/>
        <end position="100"/>
    </location>
</feature>
<dbReference type="EMBL" id="WMBF01000759">
    <property type="protein sequence ID" value="MBW5426122.1"/>
    <property type="molecule type" value="Genomic_DNA"/>
</dbReference>
<comment type="caution">
    <text evidence="3">The sequence shown here is derived from an EMBL/GenBank/DDBJ whole genome shotgun (WGS) entry which is preliminary data.</text>
</comment>